<sequence length="171" mass="18975">MPRSTSAAHWLKKTHAETHSDIEGSNVSTISQGQEFYAKTQARLMLGVGGVALALGLFMLLSVPSAPVGIIGMGGLMVGMGCWFHFSPVARIGADYLVFQPAPLARARTILDSEVERVERKKKVLLVHYRRHDDKSEKSSRKMAFAMNMLTAEDREMLLEILATRFEITQI</sequence>
<evidence type="ECO:0008006" key="3">
    <source>
        <dbReference type="Google" id="ProtNLM"/>
    </source>
</evidence>
<proteinExistence type="predicted"/>
<dbReference type="EMBL" id="CP159578">
    <property type="protein sequence ID" value="XCJ79381.1"/>
    <property type="molecule type" value="Genomic_DNA"/>
</dbReference>
<reference evidence="2" key="1">
    <citation type="submission" date="2024-06" db="EMBL/GenBank/DDBJ databases">
        <title>Complete genome of Salinicola endophyticus HNIBRBA4755.</title>
        <authorList>
            <person name="Shin S.Y."/>
            <person name="Kang H."/>
            <person name="Song J."/>
        </authorList>
    </citation>
    <scope>NUCLEOTIDE SEQUENCE</scope>
    <source>
        <strain evidence="2">HNIBRBA4755</strain>
    </source>
</reference>
<feature type="transmembrane region" description="Helical" evidence="1">
    <location>
        <begin position="44"/>
        <end position="62"/>
    </location>
</feature>
<protein>
    <recommendedName>
        <fullName evidence="3">DUF2244 domain-containing protein</fullName>
    </recommendedName>
</protein>
<feature type="transmembrane region" description="Helical" evidence="1">
    <location>
        <begin position="68"/>
        <end position="86"/>
    </location>
</feature>
<name>A0AB74U556_9GAMM</name>
<keyword evidence="1" id="KW-0812">Transmembrane</keyword>
<evidence type="ECO:0000256" key="1">
    <source>
        <dbReference type="SAM" id="Phobius"/>
    </source>
</evidence>
<accession>A0AB74U556</accession>
<dbReference type="RefSeq" id="WP_353980317.1">
    <property type="nucleotide sequence ID" value="NZ_CP159578.1"/>
</dbReference>
<gene>
    <name evidence="2" type="ORF">ABV408_18360</name>
</gene>
<dbReference type="AlphaFoldDB" id="A0AB74U556"/>
<evidence type="ECO:0000313" key="2">
    <source>
        <dbReference type="EMBL" id="XCJ79381.1"/>
    </source>
</evidence>
<keyword evidence="1" id="KW-0472">Membrane</keyword>
<keyword evidence="1" id="KW-1133">Transmembrane helix</keyword>
<organism evidence="2">
    <name type="scientific">Salinicola endophyticus</name>
    <dbReference type="NCBI Taxonomy" id="1949083"/>
    <lineage>
        <taxon>Bacteria</taxon>
        <taxon>Pseudomonadati</taxon>
        <taxon>Pseudomonadota</taxon>
        <taxon>Gammaproteobacteria</taxon>
        <taxon>Oceanospirillales</taxon>
        <taxon>Halomonadaceae</taxon>
        <taxon>Salinicola</taxon>
    </lineage>
</organism>